<name>A0A2A2K4S1_9BILA</name>
<dbReference type="Proteomes" id="UP000218231">
    <property type="component" value="Unassembled WGS sequence"/>
</dbReference>
<protein>
    <submittedName>
        <fullName evidence="1">Uncharacterized protein</fullName>
    </submittedName>
</protein>
<keyword evidence="2" id="KW-1185">Reference proteome</keyword>
<gene>
    <name evidence="1" type="ORF">WR25_26024</name>
</gene>
<comment type="caution">
    <text evidence="1">The sequence shown here is derived from an EMBL/GenBank/DDBJ whole genome shotgun (WGS) entry which is preliminary data.</text>
</comment>
<evidence type="ECO:0000313" key="2">
    <source>
        <dbReference type="Proteomes" id="UP000218231"/>
    </source>
</evidence>
<proteinExistence type="predicted"/>
<dbReference type="AlphaFoldDB" id="A0A2A2K4S1"/>
<sequence length="186" mass="20517">MLVRERLEQTTAPEKLELVECAFHIHGQGIVICKAAKFGVVDLDDLRIIHVKQARTVHSPSQVELTIAVPLAERLHLVARDQQLNLIRHRPLDCDDARPCPLFDEPVGRRASAHVVAKEPCSLPSLADPAFQRGRSELKLAREEALDGGLDLFGLGPAADNPQKEVVGVPDVAKASKVWIERVRRG</sequence>
<evidence type="ECO:0000313" key="1">
    <source>
        <dbReference type="EMBL" id="PAV68918.1"/>
    </source>
</evidence>
<organism evidence="1 2">
    <name type="scientific">Diploscapter pachys</name>
    <dbReference type="NCBI Taxonomy" id="2018661"/>
    <lineage>
        <taxon>Eukaryota</taxon>
        <taxon>Metazoa</taxon>
        <taxon>Ecdysozoa</taxon>
        <taxon>Nematoda</taxon>
        <taxon>Chromadorea</taxon>
        <taxon>Rhabditida</taxon>
        <taxon>Rhabditina</taxon>
        <taxon>Rhabditomorpha</taxon>
        <taxon>Rhabditoidea</taxon>
        <taxon>Rhabditidae</taxon>
        <taxon>Diploscapter</taxon>
    </lineage>
</organism>
<reference evidence="1 2" key="1">
    <citation type="journal article" date="2017" name="Curr. Biol.">
        <title>Genome architecture and evolution of a unichromosomal asexual nematode.</title>
        <authorList>
            <person name="Fradin H."/>
            <person name="Zegar C."/>
            <person name="Gutwein M."/>
            <person name="Lucas J."/>
            <person name="Kovtun M."/>
            <person name="Corcoran D."/>
            <person name="Baugh L.R."/>
            <person name="Kiontke K."/>
            <person name="Gunsalus K."/>
            <person name="Fitch D.H."/>
            <person name="Piano F."/>
        </authorList>
    </citation>
    <scope>NUCLEOTIDE SEQUENCE [LARGE SCALE GENOMIC DNA]</scope>
    <source>
        <strain evidence="1">PF1309</strain>
    </source>
</reference>
<dbReference type="EMBL" id="LIAE01009663">
    <property type="protein sequence ID" value="PAV68918.1"/>
    <property type="molecule type" value="Genomic_DNA"/>
</dbReference>
<accession>A0A2A2K4S1</accession>